<evidence type="ECO:0000313" key="2">
    <source>
        <dbReference type="EMBL" id="THU93046.1"/>
    </source>
</evidence>
<accession>A0A4S8LTZ6</accession>
<sequence length="108" mass="11799">MRSHSRSASSALYSPSDASHCLYSCFLSWPPTSGCPSTKHEAGGRRFAQVCAYKTHICAYINVMRIVKTSDLRMLPDKTKRTVGSPPYDYDLYGTGNGDGKGLDQGSE</sequence>
<name>A0A4S8LTZ6_DENBC</name>
<feature type="region of interest" description="Disordered" evidence="1">
    <location>
        <begin position="77"/>
        <end position="108"/>
    </location>
</feature>
<protein>
    <submittedName>
        <fullName evidence="2">Uncharacterized protein</fullName>
    </submittedName>
</protein>
<keyword evidence="3" id="KW-1185">Reference proteome</keyword>
<dbReference type="Proteomes" id="UP000297245">
    <property type="component" value="Unassembled WGS sequence"/>
</dbReference>
<gene>
    <name evidence="2" type="ORF">K435DRAFT_800014</name>
</gene>
<reference evidence="2 3" key="1">
    <citation type="journal article" date="2019" name="Nat. Ecol. Evol.">
        <title>Megaphylogeny resolves global patterns of mushroom evolution.</title>
        <authorList>
            <person name="Varga T."/>
            <person name="Krizsan K."/>
            <person name="Foldi C."/>
            <person name="Dima B."/>
            <person name="Sanchez-Garcia M."/>
            <person name="Sanchez-Ramirez S."/>
            <person name="Szollosi G.J."/>
            <person name="Szarkandi J.G."/>
            <person name="Papp V."/>
            <person name="Albert L."/>
            <person name="Andreopoulos W."/>
            <person name="Angelini C."/>
            <person name="Antonin V."/>
            <person name="Barry K.W."/>
            <person name="Bougher N.L."/>
            <person name="Buchanan P."/>
            <person name="Buyck B."/>
            <person name="Bense V."/>
            <person name="Catcheside P."/>
            <person name="Chovatia M."/>
            <person name="Cooper J."/>
            <person name="Damon W."/>
            <person name="Desjardin D."/>
            <person name="Finy P."/>
            <person name="Geml J."/>
            <person name="Haridas S."/>
            <person name="Hughes K."/>
            <person name="Justo A."/>
            <person name="Karasinski D."/>
            <person name="Kautmanova I."/>
            <person name="Kiss B."/>
            <person name="Kocsube S."/>
            <person name="Kotiranta H."/>
            <person name="LaButti K.M."/>
            <person name="Lechner B.E."/>
            <person name="Liimatainen K."/>
            <person name="Lipzen A."/>
            <person name="Lukacs Z."/>
            <person name="Mihaltcheva S."/>
            <person name="Morgado L.N."/>
            <person name="Niskanen T."/>
            <person name="Noordeloos M.E."/>
            <person name="Ohm R.A."/>
            <person name="Ortiz-Santana B."/>
            <person name="Ovrebo C."/>
            <person name="Racz N."/>
            <person name="Riley R."/>
            <person name="Savchenko A."/>
            <person name="Shiryaev A."/>
            <person name="Soop K."/>
            <person name="Spirin V."/>
            <person name="Szebenyi C."/>
            <person name="Tomsovsky M."/>
            <person name="Tulloss R.E."/>
            <person name="Uehling J."/>
            <person name="Grigoriev I.V."/>
            <person name="Vagvolgyi C."/>
            <person name="Papp T."/>
            <person name="Martin F.M."/>
            <person name="Miettinen O."/>
            <person name="Hibbett D.S."/>
            <person name="Nagy L.G."/>
        </authorList>
    </citation>
    <scope>NUCLEOTIDE SEQUENCE [LARGE SCALE GENOMIC DNA]</scope>
    <source>
        <strain evidence="2 3">CBS 962.96</strain>
    </source>
</reference>
<evidence type="ECO:0000256" key="1">
    <source>
        <dbReference type="SAM" id="MobiDB-lite"/>
    </source>
</evidence>
<dbReference type="AlphaFoldDB" id="A0A4S8LTZ6"/>
<evidence type="ECO:0000313" key="3">
    <source>
        <dbReference type="Proteomes" id="UP000297245"/>
    </source>
</evidence>
<proteinExistence type="predicted"/>
<organism evidence="2 3">
    <name type="scientific">Dendrothele bispora (strain CBS 962.96)</name>
    <dbReference type="NCBI Taxonomy" id="1314807"/>
    <lineage>
        <taxon>Eukaryota</taxon>
        <taxon>Fungi</taxon>
        <taxon>Dikarya</taxon>
        <taxon>Basidiomycota</taxon>
        <taxon>Agaricomycotina</taxon>
        <taxon>Agaricomycetes</taxon>
        <taxon>Agaricomycetidae</taxon>
        <taxon>Agaricales</taxon>
        <taxon>Agaricales incertae sedis</taxon>
        <taxon>Dendrothele</taxon>
    </lineage>
</organism>
<dbReference type="EMBL" id="ML179260">
    <property type="protein sequence ID" value="THU93046.1"/>
    <property type="molecule type" value="Genomic_DNA"/>
</dbReference>